<comment type="caution">
    <text evidence="1">The sequence shown here is derived from an EMBL/GenBank/DDBJ whole genome shotgun (WGS) entry which is preliminary data.</text>
</comment>
<accession>A0AAE0ZKS5</accession>
<protein>
    <submittedName>
        <fullName evidence="1">Uncharacterized protein</fullName>
    </submittedName>
</protein>
<evidence type="ECO:0000313" key="2">
    <source>
        <dbReference type="Proteomes" id="UP001283361"/>
    </source>
</evidence>
<organism evidence="1 2">
    <name type="scientific">Elysia crispata</name>
    <name type="common">lettuce slug</name>
    <dbReference type="NCBI Taxonomy" id="231223"/>
    <lineage>
        <taxon>Eukaryota</taxon>
        <taxon>Metazoa</taxon>
        <taxon>Spiralia</taxon>
        <taxon>Lophotrochozoa</taxon>
        <taxon>Mollusca</taxon>
        <taxon>Gastropoda</taxon>
        <taxon>Heterobranchia</taxon>
        <taxon>Euthyneura</taxon>
        <taxon>Panpulmonata</taxon>
        <taxon>Sacoglossa</taxon>
        <taxon>Placobranchoidea</taxon>
        <taxon>Plakobranchidae</taxon>
        <taxon>Elysia</taxon>
    </lineage>
</organism>
<gene>
    <name evidence="1" type="ORF">RRG08_005948</name>
</gene>
<sequence length="165" mass="19167">MTAHGEDRDPTRTAVSEAEKLPWLMTFYIDHTLLHHYWVLASLHAGIKTDRHGVFLTDHWAMFNTNSWFMKAVSAFRHSTVTRSAATEQTPVTRRTVVSCMHNTLTPTRSELHNHSTSEQHTTAITSRHNWSPVNSWCVDIVHTYRRDFTLYQDFTHPVDQTRHG</sequence>
<dbReference type="EMBL" id="JAWDGP010003810">
    <property type="protein sequence ID" value="KAK3770576.1"/>
    <property type="molecule type" value="Genomic_DNA"/>
</dbReference>
<keyword evidence="2" id="KW-1185">Reference proteome</keyword>
<dbReference type="AlphaFoldDB" id="A0AAE0ZKS5"/>
<proteinExistence type="predicted"/>
<reference evidence="1" key="1">
    <citation type="journal article" date="2023" name="G3 (Bethesda)">
        <title>A reference genome for the long-term kleptoplast-retaining sea slug Elysia crispata morphotype clarki.</title>
        <authorList>
            <person name="Eastman K.E."/>
            <person name="Pendleton A.L."/>
            <person name="Shaikh M.A."/>
            <person name="Suttiyut T."/>
            <person name="Ogas R."/>
            <person name="Tomko P."/>
            <person name="Gavelis G."/>
            <person name="Widhalm J.R."/>
            <person name="Wisecaver J.H."/>
        </authorList>
    </citation>
    <scope>NUCLEOTIDE SEQUENCE</scope>
    <source>
        <strain evidence="1">ECLA1</strain>
    </source>
</reference>
<evidence type="ECO:0000313" key="1">
    <source>
        <dbReference type="EMBL" id="KAK3770576.1"/>
    </source>
</evidence>
<name>A0AAE0ZKS5_9GAST</name>
<dbReference type="Proteomes" id="UP001283361">
    <property type="component" value="Unassembled WGS sequence"/>
</dbReference>